<dbReference type="InterPro" id="IPR023765">
    <property type="entry name" value="SBP_5_CS"/>
</dbReference>
<comment type="subcellular location">
    <subcellularLocation>
        <location evidence="1">Cell membrane</location>
        <topology evidence="1">Lipid-anchor</topology>
    </subcellularLocation>
</comment>
<comment type="similarity">
    <text evidence="2">Belongs to the bacterial solute-binding protein 5 family.</text>
</comment>
<evidence type="ECO:0000256" key="1">
    <source>
        <dbReference type="ARBA" id="ARBA00004193"/>
    </source>
</evidence>
<gene>
    <name evidence="7" type="ORF">GPDM_02930</name>
</gene>
<evidence type="ECO:0000313" key="8">
    <source>
        <dbReference type="Proteomes" id="UP000003052"/>
    </source>
</evidence>
<evidence type="ECO:0000256" key="2">
    <source>
        <dbReference type="ARBA" id="ARBA00005695"/>
    </source>
</evidence>
<comment type="caution">
    <text evidence="7">The sequence shown here is derived from an EMBL/GenBank/DDBJ whole genome shotgun (WGS) entry which is preliminary data.</text>
</comment>
<protein>
    <submittedName>
        <fullName evidence="7">Dipeptide ABC transporter periplasmic protein</fullName>
    </submittedName>
</protein>
<proteinExistence type="inferred from homology"/>
<keyword evidence="5" id="KW-0472">Membrane</keyword>
<dbReference type="EMBL" id="AEPB01000009">
    <property type="protein sequence ID" value="EGA90918.1"/>
    <property type="molecule type" value="Genomic_DNA"/>
</dbReference>
<feature type="domain" description="Solute-binding protein family 5" evidence="6">
    <location>
        <begin position="147"/>
        <end position="520"/>
    </location>
</feature>
<dbReference type="eggNOG" id="COG0747">
    <property type="taxonomic scope" value="Bacteria"/>
</dbReference>
<dbReference type="PANTHER" id="PTHR30290:SF9">
    <property type="entry name" value="OLIGOPEPTIDE-BINDING PROTEIN APPA"/>
    <property type="match status" value="1"/>
</dbReference>
<dbReference type="Gene3D" id="3.40.190.10">
    <property type="entry name" value="Periplasmic binding protein-like II"/>
    <property type="match status" value="1"/>
</dbReference>
<evidence type="ECO:0000256" key="3">
    <source>
        <dbReference type="ARBA" id="ARBA00022448"/>
    </source>
</evidence>
<keyword evidence="4" id="KW-0732">Signal</keyword>
<dbReference type="GO" id="GO:1904680">
    <property type="term" value="F:peptide transmembrane transporter activity"/>
    <property type="evidence" value="ECO:0007669"/>
    <property type="project" value="TreeGrafter"/>
</dbReference>
<dbReference type="Proteomes" id="UP000003052">
    <property type="component" value="Unassembled WGS sequence"/>
</dbReference>
<evidence type="ECO:0000313" key="7">
    <source>
        <dbReference type="EMBL" id="EGA90918.1"/>
    </source>
</evidence>
<evidence type="ECO:0000256" key="5">
    <source>
        <dbReference type="SAM" id="Phobius"/>
    </source>
</evidence>
<dbReference type="SUPFAM" id="SSF53850">
    <property type="entry name" value="Periplasmic binding protein-like II"/>
    <property type="match status" value="1"/>
</dbReference>
<dbReference type="Gene3D" id="3.90.76.10">
    <property type="entry name" value="Dipeptide-binding Protein, Domain 1"/>
    <property type="match status" value="1"/>
</dbReference>
<dbReference type="InterPro" id="IPR039424">
    <property type="entry name" value="SBP_5"/>
</dbReference>
<accession>E7RDQ8</accession>
<dbReference type="PANTHER" id="PTHR30290">
    <property type="entry name" value="PERIPLASMIC BINDING COMPONENT OF ABC TRANSPORTER"/>
    <property type="match status" value="1"/>
</dbReference>
<name>E7RDQ8_9BACL</name>
<organism evidence="7 8">
    <name type="scientific">Planococcus donghaensis MPA1U2</name>
    <dbReference type="NCBI Taxonomy" id="933115"/>
    <lineage>
        <taxon>Bacteria</taxon>
        <taxon>Bacillati</taxon>
        <taxon>Bacillota</taxon>
        <taxon>Bacilli</taxon>
        <taxon>Bacillales</taxon>
        <taxon>Caryophanaceae</taxon>
        <taxon>Planococcus</taxon>
    </lineage>
</organism>
<feature type="transmembrane region" description="Helical" evidence="5">
    <location>
        <begin position="68"/>
        <end position="85"/>
    </location>
</feature>
<sequence length="605" mass="69114">MVFYWGFPSNLFIFKILNIYLKFHINMIILVIIFLMSVIIEVCLRYVEKVNEKHIGGKRMKRNLQRSMYLLLLLIVLLAACSESTEEKGSENSGKEMTEEDKQGGTLIYGRGADSVGLDPINVTDGESIRITHNVFETLLEYDDNLELQPKLATDYSSSEDGLTWTFQLREGVKFHDGTDFNAEAVVFNFERWMDPENPYHQGDFPYYPFLYGGFKGDENHLIEHVIATDNHELEIKLKRKTAPFLSYLAISMFGIASPAAIEKYGEELYEHPVGTGPFQFEEWSRNSTITLVKNPNYWMEGKPYLDKLIYQVIPENAARLNALQTGEIDILDGMNAGDTNIVEETEGLELLKRPSFNIGYMAFNMEKEPFDDPLVRKAINMAINKEEIVDAFYNGLADPATSPLPPSLWSHNKELEKYDYDVEEAKKLLAEAGFENGFETELYTMSNPRPYLPEPMKIAEAIQSDLAEIGITAEIVSMEWATYLEDTKNGKHSMAMYGWTGVMADPDNFLYPNLSKTNAEVPAQNIAFYKSDEFTSLITEARETIDQDKRTKLYKEAQQLFQEDAPWVMLAYTTPPLAQSDYVEGYKPHPMSNDLMTDVYLSNQ</sequence>
<dbReference type="GO" id="GO:0042597">
    <property type="term" value="C:periplasmic space"/>
    <property type="evidence" value="ECO:0007669"/>
    <property type="project" value="UniProtKB-ARBA"/>
</dbReference>
<dbReference type="GO" id="GO:0015833">
    <property type="term" value="P:peptide transport"/>
    <property type="evidence" value="ECO:0007669"/>
    <property type="project" value="TreeGrafter"/>
</dbReference>
<dbReference type="Gene3D" id="3.10.105.10">
    <property type="entry name" value="Dipeptide-binding Protein, Domain 3"/>
    <property type="match status" value="1"/>
</dbReference>
<keyword evidence="5" id="KW-1133">Transmembrane helix</keyword>
<dbReference type="PIRSF" id="PIRSF002741">
    <property type="entry name" value="MppA"/>
    <property type="match status" value="1"/>
</dbReference>
<dbReference type="CDD" id="cd08493">
    <property type="entry name" value="PBP2_DppA_like"/>
    <property type="match status" value="1"/>
</dbReference>
<dbReference type="AlphaFoldDB" id="E7RDQ8"/>
<evidence type="ECO:0000256" key="4">
    <source>
        <dbReference type="ARBA" id="ARBA00022729"/>
    </source>
</evidence>
<dbReference type="GO" id="GO:0043190">
    <property type="term" value="C:ATP-binding cassette (ABC) transporter complex"/>
    <property type="evidence" value="ECO:0007669"/>
    <property type="project" value="InterPro"/>
</dbReference>
<dbReference type="InterPro" id="IPR030678">
    <property type="entry name" value="Peptide/Ni-bd"/>
</dbReference>
<feature type="transmembrane region" description="Helical" evidence="5">
    <location>
        <begin position="23"/>
        <end position="47"/>
    </location>
</feature>
<evidence type="ECO:0000259" key="6">
    <source>
        <dbReference type="Pfam" id="PF00496"/>
    </source>
</evidence>
<dbReference type="InterPro" id="IPR000914">
    <property type="entry name" value="SBP_5_dom"/>
</dbReference>
<dbReference type="Pfam" id="PF00496">
    <property type="entry name" value="SBP_bac_5"/>
    <property type="match status" value="1"/>
</dbReference>
<keyword evidence="3" id="KW-0813">Transport</keyword>
<keyword evidence="5" id="KW-0812">Transmembrane</keyword>
<reference evidence="7 8" key="1">
    <citation type="journal article" date="2011" name="J. Bacteriol.">
        <title>The Draft Genome of Planococcus donghaensis MPA1U2 Reveals Nonsporulation Pathways Controlled by a Conserved Spo0A Regulon.</title>
        <authorList>
            <person name="Pearson M.D."/>
            <person name="Noller H.F."/>
        </authorList>
    </citation>
    <scope>NUCLEOTIDE SEQUENCE [LARGE SCALE GENOMIC DNA]</scope>
    <source>
        <strain evidence="7 8">MPA1U2</strain>
    </source>
</reference>
<dbReference type="PROSITE" id="PS01040">
    <property type="entry name" value="SBP_BACTERIAL_5"/>
    <property type="match status" value="1"/>
</dbReference>